<proteinExistence type="predicted"/>
<dbReference type="EMBL" id="JABSTQ010011417">
    <property type="protein sequence ID" value="KAG0411647.1"/>
    <property type="molecule type" value="Genomic_DNA"/>
</dbReference>
<dbReference type="Proteomes" id="UP000805193">
    <property type="component" value="Unassembled WGS sequence"/>
</dbReference>
<evidence type="ECO:0000313" key="2">
    <source>
        <dbReference type="Proteomes" id="UP000805193"/>
    </source>
</evidence>
<reference evidence="1 2" key="1">
    <citation type="journal article" date="2020" name="Cell">
        <title>Large-Scale Comparative Analyses of Tick Genomes Elucidate Their Genetic Diversity and Vector Capacities.</title>
        <authorList>
            <consortium name="Tick Genome and Microbiome Consortium (TIGMIC)"/>
            <person name="Jia N."/>
            <person name="Wang J."/>
            <person name="Shi W."/>
            <person name="Du L."/>
            <person name="Sun Y."/>
            <person name="Zhan W."/>
            <person name="Jiang J.F."/>
            <person name="Wang Q."/>
            <person name="Zhang B."/>
            <person name="Ji P."/>
            <person name="Bell-Sakyi L."/>
            <person name="Cui X.M."/>
            <person name="Yuan T.T."/>
            <person name="Jiang B.G."/>
            <person name="Yang W.F."/>
            <person name="Lam T.T."/>
            <person name="Chang Q.C."/>
            <person name="Ding S.J."/>
            <person name="Wang X.J."/>
            <person name="Zhu J.G."/>
            <person name="Ruan X.D."/>
            <person name="Zhao L."/>
            <person name="Wei J.T."/>
            <person name="Ye R.Z."/>
            <person name="Que T.C."/>
            <person name="Du C.H."/>
            <person name="Zhou Y.H."/>
            <person name="Cheng J.X."/>
            <person name="Dai P.F."/>
            <person name="Guo W.B."/>
            <person name="Han X.H."/>
            <person name="Huang E.J."/>
            <person name="Li L.F."/>
            <person name="Wei W."/>
            <person name="Gao Y.C."/>
            <person name="Liu J.Z."/>
            <person name="Shao H.Z."/>
            <person name="Wang X."/>
            <person name="Wang C.C."/>
            <person name="Yang T.C."/>
            <person name="Huo Q.B."/>
            <person name="Li W."/>
            <person name="Chen H.Y."/>
            <person name="Chen S.E."/>
            <person name="Zhou L.G."/>
            <person name="Ni X.B."/>
            <person name="Tian J.H."/>
            <person name="Sheng Y."/>
            <person name="Liu T."/>
            <person name="Pan Y.S."/>
            <person name="Xia L.Y."/>
            <person name="Li J."/>
            <person name="Zhao F."/>
            <person name="Cao W.C."/>
        </authorList>
    </citation>
    <scope>NUCLEOTIDE SEQUENCE [LARGE SCALE GENOMIC DNA]</scope>
    <source>
        <strain evidence="1">Iper-2018</strain>
    </source>
</reference>
<comment type="caution">
    <text evidence="1">The sequence shown here is derived from an EMBL/GenBank/DDBJ whole genome shotgun (WGS) entry which is preliminary data.</text>
</comment>
<protein>
    <submittedName>
        <fullName evidence="1">Uncharacterized protein</fullName>
    </submittedName>
</protein>
<gene>
    <name evidence="1" type="ORF">HPB47_011251</name>
</gene>
<accession>A0AC60NX01</accession>
<evidence type="ECO:0000313" key="1">
    <source>
        <dbReference type="EMBL" id="KAG0411647.1"/>
    </source>
</evidence>
<sequence>MVQSASLDSTDLKLVIGLTVACVFLLAFIAFATVFLRMAKKKRATRGTYSPSNQEMFGSRVEMNPVMKPPPEERLI</sequence>
<name>A0AC60NX01_IXOPE</name>
<keyword evidence="2" id="KW-1185">Reference proteome</keyword>
<organism evidence="1 2">
    <name type="scientific">Ixodes persulcatus</name>
    <name type="common">Taiga tick</name>
    <dbReference type="NCBI Taxonomy" id="34615"/>
    <lineage>
        <taxon>Eukaryota</taxon>
        <taxon>Metazoa</taxon>
        <taxon>Ecdysozoa</taxon>
        <taxon>Arthropoda</taxon>
        <taxon>Chelicerata</taxon>
        <taxon>Arachnida</taxon>
        <taxon>Acari</taxon>
        <taxon>Parasitiformes</taxon>
        <taxon>Ixodida</taxon>
        <taxon>Ixodoidea</taxon>
        <taxon>Ixodidae</taxon>
        <taxon>Ixodinae</taxon>
        <taxon>Ixodes</taxon>
    </lineage>
</organism>